<name>A0A6U0E1V9_9CHLO</name>
<accession>A0A6U0E1V9</accession>
<comment type="similarity">
    <text evidence="1">Belongs to the peptidase C85 family.</text>
</comment>
<protein>
    <recommendedName>
        <fullName evidence="2">OTU domain-containing protein</fullName>
    </recommendedName>
</protein>
<evidence type="ECO:0000313" key="3">
    <source>
        <dbReference type="EMBL" id="CAD8581211.1"/>
    </source>
</evidence>
<proteinExistence type="inferred from homology"/>
<dbReference type="PROSITE" id="PS50802">
    <property type="entry name" value="OTU"/>
    <property type="match status" value="1"/>
</dbReference>
<feature type="domain" description="OTU" evidence="2">
    <location>
        <begin position="120"/>
        <end position="249"/>
    </location>
</feature>
<dbReference type="InterPro" id="IPR038765">
    <property type="entry name" value="Papain-like_cys_pep_sf"/>
</dbReference>
<dbReference type="SUPFAM" id="SSF54001">
    <property type="entry name" value="Cysteine proteinases"/>
    <property type="match status" value="1"/>
</dbReference>
<dbReference type="Gene3D" id="3.90.70.80">
    <property type="match status" value="1"/>
</dbReference>
<dbReference type="GO" id="GO:0016579">
    <property type="term" value="P:protein deubiquitination"/>
    <property type="evidence" value="ECO:0007669"/>
    <property type="project" value="TreeGrafter"/>
</dbReference>
<dbReference type="PANTHER" id="PTHR12419">
    <property type="entry name" value="OTU DOMAIN CONTAINING PROTEIN"/>
    <property type="match status" value="1"/>
</dbReference>
<gene>
    <name evidence="3" type="ORF">OMED0929_LOCUS3219</name>
</gene>
<dbReference type="EMBL" id="HBEW01003836">
    <property type="protein sequence ID" value="CAD8581211.1"/>
    <property type="molecule type" value="Transcribed_RNA"/>
</dbReference>
<dbReference type="PANTHER" id="PTHR12419:SF111">
    <property type="entry name" value="OVARIAN TUMOR DOMAIN-CONTAINING DEUBIQUITINATING ENZYME 9"/>
    <property type="match status" value="1"/>
</dbReference>
<dbReference type="AlphaFoldDB" id="A0A6U0E1V9"/>
<reference evidence="3" key="1">
    <citation type="submission" date="2021-01" db="EMBL/GenBank/DDBJ databases">
        <authorList>
            <person name="Corre E."/>
            <person name="Pelletier E."/>
            <person name="Niang G."/>
            <person name="Scheremetjew M."/>
            <person name="Finn R."/>
            <person name="Kale V."/>
            <person name="Holt S."/>
            <person name="Cochrane G."/>
            <person name="Meng A."/>
            <person name="Brown T."/>
            <person name="Cohen L."/>
        </authorList>
    </citation>
    <scope>NUCLEOTIDE SEQUENCE</scope>
    <source>
        <strain evidence="3">Clade-D-RCC2572</strain>
    </source>
</reference>
<sequence length="249" mass="27400">MSNEDVTCDDEEIARCLSLSDADEEIETEKQRQRQVAADASLALRLTAEDACARLCDASSLALDAVIARAIAAKDALANIEAFAPKTNDAVVIASPPSAEQRAYEVDHGRLELRLEFYGLREKVVTGDGNCQFRALSDQLFRDGGEYHDVVRATVVERLINRRDSYEAYVAPEAYDSYVAKMSQLGEWGDHVTLQAAADAYSVTINVLTSYSENGFIEILPSDGSSLNSPRSVWLSFFAEVHYNSIYPA</sequence>
<dbReference type="Pfam" id="PF02338">
    <property type="entry name" value="OTU"/>
    <property type="match status" value="1"/>
</dbReference>
<evidence type="ECO:0000256" key="1">
    <source>
        <dbReference type="ARBA" id="ARBA00010407"/>
    </source>
</evidence>
<evidence type="ECO:0000259" key="2">
    <source>
        <dbReference type="PROSITE" id="PS50802"/>
    </source>
</evidence>
<dbReference type="CDD" id="cd22751">
    <property type="entry name" value="OTU_plant_OTU9-like"/>
    <property type="match status" value="1"/>
</dbReference>
<dbReference type="InterPro" id="IPR050704">
    <property type="entry name" value="Peptidase_C85-like"/>
</dbReference>
<organism evidence="3">
    <name type="scientific">Ostreococcus mediterraneus</name>
    <dbReference type="NCBI Taxonomy" id="1486918"/>
    <lineage>
        <taxon>Eukaryota</taxon>
        <taxon>Viridiplantae</taxon>
        <taxon>Chlorophyta</taxon>
        <taxon>Mamiellophyceae</taxon>
        <taxon>Mamiellales</taxon>
        <taxon>Bathycoccaceae</taxon>
        <taxon>Ostreococcus</taxon>
    </lineage>
</organism>
<dbReference type="GO" id="GO:0004843">
    <property type="term" value="F:cysteine-type deubiquitinase activity"/>
    <property type="evidence" value="ECO:0007669"/>
    <property type="project" value="TreeGrafter"/>
</dbReference>
<dbReference type="InterPro" id="IPR003323">
    <property type="entry name" value="OTU_dom"/>
</dbReference>